<evidence type="ECO:0000256" key="3">
    <source>
        <dbReference type="SAM" id="Phobius"/>
    </source>
</evidence>
<accession>A0A3N4LHA1</accession>
<dbReference type="OrthoDB" id="4179406at2759"/>
<feature type="coiled-coil region" evidence="1">
    <location>
        <begin position="481"/>
        <end position="515"/>
    </location>
</feature>
<protein>
    <submittedName>
        <fullName evidence="4">Uncharacterized protein</fullName>
    </submittedName>
</protein>
<feature type="compositionally biased region" description="Basic and acidic residues" evidence="2">
    <location>
        <begin position="640"/>
        <end position="665"/>
    </location>
</feature>
<feature type="region of interest" description="Disordered" evidence="2">
    <location>
        <begin position="640"/>
        <end position="699"/>
    </location>
</feature>
<evidence type="ECO:0000256" key="1">
    <source>
        <dbReference type="SAM" id="Coils"/>
    </source>
</evidence>
<evidence type="ECO:0000313" key="5">
    <source>
        <dbReference type="Proteomes" id="UP000267821"/>
    </source>
</evidence>
<keyword evidence="5" id="KW-1185">Reference proteome</keyword>
<gene>
    <name evidence="4" type="ORF">L211DRAFT_841332</name>
</gene>
<reference evidence="4 5" key="1">
    <citation type="journal article" date="2018" name="Nat. Ecol. Evol.">
        <title>Pezizomycetes genomes reveal the molecular basis of ectomycorrhizal truffle lifestyle.</title>
        <authorList>
            <person name="Murat C."/>
            <person name="Payen T."/>
            <person name="Noel B."/>
            <person name="Kuo A."/>
            <person name="Morin E."/>
            <person name="Chen J."/>
            <person name="Kohler A."/>
            <person name="Krizsan K."/>
            <person name="Balestrini R."/>
            <person name="Da Silva C."/>
            <person name="Montanini B."/>
            <person name="Hainaut M."/>
            <person name="Levati E."/>
            <person name="Barry K.W."/>
            <person name="Belfiori B."/>
            <person name="Cichocki N."/>
            <person name="Clum A."/>
            <person name="Dockter R.B."/>
            <person name="Fauchery L."/>
            <person name="Guy J."/>
            <person name="Iotti M."/>
            <person name="Le Tacon F."/>
            <person name="Lindquist E.A."/>
            <person name="Lipzen A."/>
            <person name="Malagnac F."/>
            <person name="Mello A."/>
            <person name="Molinier V."/>
            <person name="Miyauchi S."/>
            <person name="Poulain J."/>
            <person name="Riccioni C."/>
            <person name="Rubini A."/>
            <person name="Sitrit Y."/>
            <person name="Splivallo R."/>
            <person name="Traeger S."/>
            <person name="Wang M."/>
            <person name="Zifcakova L."/>
            <person name="Wipf D."/>
            <person name="Zambonelli A."/>
            <person name="Paolocci F."/>
            <person name="Nowrousian M."/>
            <person name="Ottonello S."/>
            <person name="Baldrian P."/>
            <person name="Spatafora J.W."/>
            <person name="Henrissat B."/>
            <person name="Nagy L.G."/>
            <person name="Aury J.M."/>
            <person name="Wincker P."/>
            <person name="Grigoriev I.V."/>
            <person name="Bonfante P."/>
            <person name="Martin F.M."/>
        </authorList>
    </citation>
    <scope>NUCLEOTIDE SEQUENCE [LARGE SCALE GENOMIC DNA]</scope>
    <source>
        <strain evidence="4 5">ATCC MYA-4762</strain>
    </source>
</reference>
<dbReference type="Proteomes" id="UP000267821">
    <property type="component" value="Unassembled WGS sequence"/>
</dbReference>
<keyword evidence="3" id="KW-0812">Transmembrane</keyword>
<name>A0A3N4LHA1_9PEZI</name>
<feature type="compositionally biased region" description="Basic and acidic residues" evidence="2">
    <location>
        <begin position="676"/>
        <end position="699"/>
    </location>
</feature>
<dbReference type="InParanoid" id="A0A3N4LHA1"/>
<organism evidence="4 5">
    <name type="scientific">Terfezia boudieri ATCC MYA-4762</name>
    <dbReference type="NCBI Taxonomy" id="1051890"/>
    <lineage>
        <taxon>Eukaryota</taxon>
        <taxon>Fungi</taxon>
        <taxon>Dikarya</taxon>
        <taxon>Ascomycota</taxon>
        <taxon>Pezizomycotina</taxon>
        <taxon>Pezizomycetes</taxon>
        <taxon>Pezizales</taxon>
        <taxon>Pezizaceae</taxon>
        <taxon>Terfezia</taxon>
    </lineage>
</organism>
<evidence type="ECO:0000256" key="2">
    <source>
        <dbReference type="SAM" id="MobiDB-lite"/>
    </source>
</evidence>
<dbReference type="EMBL" id="ML121567">
    <property type="protein sequence ID" value="RPB20822.1"/>
    <property type="molecule type" value="Genomic_DNA"/>
</dbReference>
<feature type="region of interest" description="Disordered" evidence="2">
    <location>
        <begin position="1"/>
        <end position="189"/>
    </location>
</feature>
<keyword evidence="3" id="KW-1133">Transmembrane helix</keyword>
<sequence length="699" mass="78865">MVARTVRAWRTSRANAQAPVSPSEEPEEEYVTTDGETPPPSSSQTSTSGVNPPRRITRTSSKPLKRNPAVVPTRSSPRLAYKVGGGGALASARQRAQMESLSELSDSPQGGWETPDATYIPSTASTPMASGRYRTPKRGSTSRRPDDMGSSRAAVAESSSRPATDRNYKSNLQFTDGDMPSGDEKLFWAPHTEPPRDYTEYRSPRGRFKKQRRADPNSNEAFFEFFSPVVAITHFFSYLIKNSFSLIRVPLIWIFFIYLAAVFTAYAGRQTTKVLVSSLTALCSIPGVTEFELLPFCKQPRPRSGDSDWLRKPPLPSAWSLFTGPQYPTPNFRQLIDLQGCYSDILEKSEMGAIAGVHLRAAHASITDLSTVVKLSNLKSKAEIVSHLKKFADGAKTASTELNRFQGRVGIEIDLLLSVNKWTLNHLKEAKKREAEIEDSKLTSGITGLILAPFRVAEMQAIQREVRDIFLRASQRVEKGLKELIGQADILINSLERLEERLIALHKAAVEADGELADDQEKILESLWSRFYHRRDLNRYEDQRKQLEDVTRYRGMARNKVLDTHQDLRNMLAHLTELRTFVSEPLLKYEDMEGGEGGKKSQSQRQKMVVGSIPLEVHIEAVTKGAKRLMQERDRGTERLREDLERAEMEENARIWDHKVKKQPERLSSPTRKKFRTETEGEGRDEERAEGMPREGDEL</sequence>
<feature type="compositionally biased region" description="Low complexity" evidence="2">
    <location>
        <begin position="150"/>
        <end position="162"/>
    </location>
</feature>
<feature type="transmembrane region" description="Helical" evidence="3">
    <location>
        <begin position="246"/>
        <end position="267"/>
    </location>
</feature>
<evidence type="ECO:0000313" key="4">
    <source>
        <dbReference type="EMBL" id="RPB20822.1"/>
    </source>
</evidence>
<dbReference type="AlphaFoldDB" id="A0A3N4LHA1"/>
<proteinExistence type="predicted"/>
<keyword evidence="1" id="KW-0175">Coiled coil</keyword>
<keyword evidence="3" id="KW-0472">Membrane</keyword>
<dbReference type="STRING" id="1051890.A0A3N4LHA1"/>
<feature type="compositionally biased region" description="Polar residues" evidence="2">
    <location>
        <begin position="97"/>
        <end position="108"/>
    </location>
</feature>